<dbReference type="RefSeq" id="WP_217289333.1">
    <property type="nucleotide sequence ID" value="NZ_CP077683.1"/>
</dbReference>
<evidence type="ECO:0000313" key="1">
    <source>
        <dbReference type="EMBL" id="QXE92788.1"/>
    </source>
</evidence>
<evidence type="ECO:0000313" key="2">
    <source>
        <dbReference type="Proteomes" id="UP000683559"/>
    </source>
</evidence>
<dbReference type="EMBL" id="CP077683">
    <property type="protein sequence ID" value="QXE92788.1"/>
    <property type="molecule type" value="Genomic_DNA"/>
</dbReference>
<organism evidence="1 2">
    <name type="scientific">Geomonas subterranea</name>
    <dbReference type="NCBI Taxonomy" id="2847989"/>
    <lineage>
        <taxon>Bacteria</taxon>
        <taxon>Pseudomonadati</taxon>
        <taxon>Thermodesulfobacteriota</taxon>
        <taxon>Desulfuromonadia</taxon>
        <taxon>Geobacterales</taxon>
        <taxon>Geobacteraceae</taxon>
        <taxon>Geomonas</taxon>
    </lineage>
</organism>
<name>A0ABX8LM86_9BACT</name>
<accession>A0ABX8LM86</accession>
<gene>
    <name evidence="1" type="ORF">KP001_09825</name>
</gene>
<reference evidence="1 2" key="1">
    <citation type="submission" date="2021-06" db="EMBL/GenBank/DDBJ databases">
        <title>Gemonas diversity in paddy soil.</title>
        <authorList>
            <person name="Liu G."/>
        </authorList>
    </citation>
    <scope>NUCLEOTIDE SEQUENCE [LARGE SCALE GENOMIC DNA]</scope>
    <source>
        <strain evidence="1 2">RG2</strain>
    </source>
</reference>
<sequence>MRSFVLIVVLFSLMGCATGEKMSRLKEGMAKSDVIEVLGDPDGFQRSGEYEALNTITGL</sequence>
<dbReference type="Proteomes" id="UP000683559">
    <property type="component" value="Chromosome"/>
</dbReference>
<dbReference type="PROSITE" id="PS51257">
    <property type="entry name" value="PROKAR_LIPOPROTEIN"/>
    <property type="match status" value="1"/>
</dbReference>
<keyword evidence="2" id="KW-1185">Reference proteome</keyword>
<proteinExistence type="predicted"/>
<protein>
    <submittedName>
        <fullName evidence="1">Uncharacterized protein</fullName>
    </submittedName>
</protein>